<evidence type="ECO:0000256" key="1">
    <source>
        <dbReference type="SAM" id="MobiDB-lite"/>
    </source>
</evidence>
<feature type="region of interest" description="Disordered" evidence="1">
    <location>
        <begin position="46"/>
        <end position="76"/>
    </location>
</feature>
<dbReference type="EMBL" id="BMAU01021400">
    <property type="protein sequence ID" value="GFY31605.1"/>
    <property type="molecule type" value="Genomic_DNA"/>
</dbReference>
<evidence type="ECO:0000313" key="2">
    <source>
        <dbReference type="EMBL" id="GFY31605.1"/>
    </source>
</evidence>
<proteinExistence type="predicted"/>
<dbReference type="AlphaFoldDB" id="A0A8X7BHL9"/>
<sequence length="76" mass="8735">MQFIHNPANFYVSSKAVEGITADDPKSISSQEMTRETCPSEIYIQPVSKANEEEQLPEGRETRSTFIKMQREKMTH</sequence>
<comment type="caution">
    <text evidence="2">The sequence shown here is derived from an EMBL/GenBank/DDBJ whole genome shotgun (WGS) entry which is preliminary data.</text>
</comment>
<feature type="compositionally biased region" description="Basic and acidic residues" evidence="1">
    <location>
        <begin position="57"/>
        <end position="76"/>
    </location>
</feature>
<name>A0A8X7BHL9_TRICX</name>
<accession>A0A8X7BHL9</accession>
<dbReference type="Proteomes" id="UP000887159">
    <property type="component" value="Unassembled WGS sequence"/>
</dbReference>
<gene>
    <name evidence="2" type="ORF">TNCV_4199161</name>
</gene>
<protein>
    <submittedName>
        <fullName evidence="2">Uncharacterized protein</fullName>
    </submittedName>
</protein>
<organism evidence="2 3">
    <name type="scientific">Trichonephila clavipes</name>
    <name type="common">Golden silk orbweaver</name>
    <name type="synonym">Nephila clavipes</name>
    <dbReference type="NCBI Taxonomy" id="2585209"/>
    <lineage>
        <taxon>Eukaryota</taxon>
        <taxon>Metazoa</taxon>
        <taxon>Ecdysozoa</taxon>
        <taxon>Arthropoda</taxon>
        <taxon>Chelicerata</taxon>
        <taxon>Arachnida</taxon>
        <taxon>Araneae</taxon>
        <taxon>Araneomorphae</taxon>
        <taxon>Entelegynae</taxon>
        <taxon>Araneoidea</taxon>
        <taxon>Nephilidae</taxon>
        <taxon>Trichonephila</taxon>
    </lineage>
</organism>
<evidence type="ECO:0000313" key="3">
    <source>
        <dbReference type="Proteomes" id="UP000887159"/>
    </source>
</evidence>
<keyword evidence="3" id="KW-1185">Reference proteome</keyword>
<reference evidence="2" key="1">
    <citation type="submission" date="2020-08" db="EMBL/GenBank/DDBJ databases">
        <title>Multicomponent nature underlies the extraordinary mechanical properties of spider dragline silk.</title>
        <authorList>
            <person name="Kono N."/>
            <person name="Nakamura H."/>
            <person name="Mori M."/>
            <person name="Yoshida Y."/>
            <person name="Ohtoshi R."/>
            <person name="Malay A.D."/>
            <person name="Moran D.A.P."/>
            <person name="Tomita M."/>
            <person name="Numata K."/>
            <person name="Arakawa K."/>
        </authorList>
    </citation>
    <scope>NUCLEOTIDE SEQUENCE</scope>
</reference>